<protein>
    <submittedName>
        <fullName evidence="3">DUF3365 domain-containing protein</fullName>
    </submittedName>
</protein>
<feature type="domain" description="Tll0287-like" evidence="2">
    <location>
        <begin position="36"/>
        <end position="191"/>
    </location>
</feature>
<dbReference type="InterPro" id="IPR021796">
    <property type="entry name" value="Tll0287-like_dom"/>
</dbReference>
<proteinExistence type="predicted"/>
<dbReference type="Pfam" id="PF11845">
    <property type="entry name" value="Tll0287-like"/>
    <property type="match status" value="1"/>
</dbReference>
<dbReference type="AlphaFoldDB" id="A0A5C7EVU6"/>
<gene>
    <name evidence="3" type="ORF">FR698_02940</name>
</gene>
<dbReference type="EMBL" id="VPFL01000003">
    <property type="protein sequence ID" value="TXF13046.1"/>
    <property type="molecule type" value="Genomic_DNA"/>
</dbReference>
<dbReference type="RefSeq" id="WP_147798690.1">
    <property type="nucleotide sequence ID" value="NZ_VPFL01000003.1"/>
</dbReference>
<comment type="caution">
    <text evidence="3">The sequence shown here is derived from an EMBL/GenBank/DDBJ whole genome shotgun (WGS) entry which is preliminary data.</text>
</comment>
<evidence type="ECO:0000259" key="2">
    <source>
        <dbReference type="Pfam" id="PF11845"/>
    </source>
</evidence>
<reference evidence="3 4" key="1">
    <citation type="submission" date="2019-08" db="EMBL/GenBank/DDBJ databases">
        <title>Pelomicrobium methylotrophicum gen. nov., sp. nov. a moderately thermophilic, facultatively anaerobic, lithoautotrophic and methylotrophic bacterium isolated from a terrestrial mud volcano.</title>
        <authorList>
            <person name="Slobodkina G.B."/>
            <person name="Merkel A.Y."/>
            <person name="Slobodkin A.I."/>
        </authorList>
    </citation>
    <scope>NUCLEOTIDE SEQUENCE [LARGE SCALE GENOMIC DNA]</scope>
    <source>
        <strain evidence="3 4">SM250</strain>
    </source>
</reference>
<feature type="signal peptide" evidence="1">
    <location>
        <begin position="1"/>
        <end position="29"/>
    </location>
</feature>
<keyword evidence="4" id="KW-1185">Reference proteome</keyword>
<evidence type="ECO:0000256" key="1">
    <source>
        <dbReference type="SAM" id="SignalP"/>
    </source>
</evidence>
<accession>A0A5C7EVU6</accession>
<sequence length="193" mass="21429">MSVRQSIRRLCFASSVAVAALTPAASVHASSGWSYKEIADALHAIMESDRTVYTRLVVNRLQNEEKVIKASEHWKDEKALPLPAQMFRYGAEMVAEKNAGFTYSLLSLWPVNKQNAPKTPVEKEGLEAVAKNPGQPFYKEETLGGKKYFTAVYPDKAVAKACIACHNDHKDSPRRDFKMGDVMGGVVVRIPMK</sequence>
<dbReference type="Proteomes" id="UP000321201">
    <property type="component" value="Unassembled WGS sequence"/>
</dbReference>
<evidence type="ECO:0000313" key="4">
    <source>
        <dbReference type="Proteomes" id="UP000321201"/>
    </source>
</evidence>
<dbReference type="InParanoid" id="A0A5C7EVU6"/>
<feature type="chain" id="PRO_5022812876" evidence="1">
    <location>
        <begin position="30"/>
        <end position="193"/>
    </location>
</feature>
<dbReference type="OrthoDB" id="5800769at2"/>
<keyword evidence="1" id="KW-0732">Signal</keyword>
<evidence type="ECO:0000313" key="3">
    <source>
        <dbReference type="EMBL" id="TXF13046.1"/>
    </source>
</evidence>
<organism evidence="3 4">
    <name type="scientific">Pelomicrobium methylotrophicum</name>
    <dbReference type="NCBI Taxonomy" id="2602750"/>
    <lineage>
        <taxon>Bacteria</taxon>
        <taxon>Pseudomonadati</taxon>
        <taxon>Pseudomonadota</taxon>
        <taxon>Hydrogenophilia</taxon>
        <taxon>Hydrogenophilia incertae sedis</taxon>
        <taxon>Pelomicrobium</taxon>
    </lineage>
</organism>
<name>A0A5C7EVU6_9PROT</name>